<feature type="domain" description="Glycosyl transferase family 1" evidence="1">
    <location>
        <begin position="200"/>
        <end position="361"/>
    </location>
</feature>
<dbReference type="GO" id="GO:0016757">
    <property type="term" value="F:glycosyltransferase activity"/>
    <property type="evidence" value="ECO:0007669"/>
    <property type="project" value="InterPro"/>
</dbReference>
<protein>
    <submittedName>
        <fullName evidence="3">Glycosyltransferase family 4 protein</fullName>
    </submittedName>
</protein>
<accession>A0A5R9KF92</accession>
<dbReference type="PANTHER" id="PTHR12526">
    <property type="entry name" value="GLYCOSYLTRANSFERASE"/>
    <property type="match status" value="1"/>
</dbReference>
<keyword evidence="4" id="KW-1185">Reference proteome</keyword>
<dbReference type="RefSeq" id="WP_138281421.1">
    <property type="nucleotide sequence ID" value="NZ_BMGE01000002.1"/>
</dbReference>
<feature type="domain" description="Glycosyltransferase subfamily 4-like N-terminal" evidence="2">
    <location>
        <begin position="27"/>
        <end position="176"/>
    </location>
</feature>
<dbReference type="SUPFAM" id="SSF53756">
    <property type="entry name" value="UDP-Glycosyltransferase/glycogen phosphorylase"/>
    <property type="match status" value="1"/>
</dbReference>
<dbReference type="Proteomes" id="UP000309788">
    <property type="component" value="Unassembled WGS sequence"/>
</dbReference>
<keyword evidence="3" id="KW-0808">Transferase</keyword>
<dbReference type="OrthoDB" id="9815351at2"/>
<evidence type="ECO:0000313" key="4">
    <source>
        <dbReference type="Proteomes" id="UP000309788"/>
    </source>
</evidence>
<evidence type="ECO:0000259" key="1">
    <source>
        <dbReference type="Pfam" id="PF00534"/>
    </source>
</evidence>
<proteinExistence type="predicted"/>
<dbReference type="InterPro" id="IPR028098">
    <property type="entry name" value="Glyco_trans_4-like_N"/>
</dbReference>
<dbReference type="Pfam" id="PF00534">
    <property type="entry name" value="Glycos_transf_1"/>
    <property type="match status" value="1"/>
</dbReference>
<dbReference type="AlphaFoldDB" id="A0A5R9KF92"/>
<dbReference type="CDD" id="cd03801">
    <property type="entry name" value="GT4_PimA-like"/>
    <property type="match status" value="1"/>
</dbReference>
<comment type="caution">
    <text evidence="3">The sequence shown here is derived from an EMBL/GenBank/DDBJ whole genome shotgun (WGS) entry which is preliminary data.</text>
</comment>
<name>A0A5R9KF92_9BACT</name>
<evidence type="ECO:0000259" key="2">
    <source>
        <dbReference type="Pfam" id="PF13439"/>
    </source>
</evidence>
<organism evidence="3 4">
    <name type="scientific">Dyadobacter sediminis</name>
    <dbReference type="NCBI Taxonomy" id="1493691"/>
    <lineage>
        <taxon>Bacteria</taxon>
        <taxon>Pseudomonadati</taxon>
        <taxon>Bacteroidota</taxon>
        <taxon>Cytophagia</taxon>
        <taxon>Cytophagales</taxon>
        <taxon>Spirosomataceae</taxon>
        <taxon>Dyadobacter</taxon>
    </lineage>
</organism>
<dbReference type="Pfam" id="PF13439">
    <property type="entry name" value="Glyco_transf_4"/>
    <property type="match status" value="1"/>
</dbReference>
<gene>
    <name evidence="3" type="ORF">FEM55_11280</name>
</gene>
<dbReference type="EMBL" id="VCEI01000021">
    <property type="protein sequence ID" value="TLU94795.1"/>
    <property type="molecule type" value="Genomic_DNA"/>
</dbReference>
<dbReference type="Gene3D" id="3.40.50.2000">
    <property type="entry name" value="Glycogen Phosphorylase B"/>
    <property type="match status" value="2"/>
</dbReference>
<evidence type="ECO:0000313" key="3">
    <source>
        <dbReference type="EMBL" id="TLU94795.1"/>
    </source>
</evidence>
<sequence>MSKKLYFISRDANWQHYRNEVLTYLANKHDYQVEILTTGQLKPYLHENDRLKYKIFKNVFSDEAKKSFFPGALSYMLKNKPGYVLGLNNGTQLTEYIGILLCKLAGIKFIAWTHAYDHKPIKNPLKKLFKAAQNYYFFTLADSIVTFSYAGRDYLIEKGFPKEKIHVAPNTLDTNRLLAIKEKIKVGFDRTSFLKTVSPEMNENSKVIIFSGRLNKFKKVDAIIRAMALLNKQDPNIHLIVVGDGDQMTLLKELAVSLNIQNKVHFTGYIFEETIVGQYFLASDIFIMPGYVGLAIVHAFSYGLPLITEDIDFHSPEIQLLHDGQNGYFVKENDEKQLADKILHLLSDKALLQQLSANALKTIQEEASIDLMVERMNTAITQ</sequence>
<dbReference type="PANTHER" id="PTHR12526:SF630">
    <property type="entry name" value="GLYCOSYLTRANSFERASE"/>
    <property type="match status" value="1"/>
</dbReference>
<dbReference type="InterPro" id="IPR001296">
    <property type="entry name" value="Glyco_trans_1"/>
</dbReference>
<reference evidence="3 4" key="1">
    <citation type="submission" date="2019-05" db="EMBL/GenBank/DDBJ databases">
        <authorList>
            <person name="Qu J.-H."/>
        </authorList>
    </citation>
    <scope>NUCLEOTIDE SEQUENCE [LARGE SCALE GENOMIC DNA]</scope>
    <source>
        <strain evidence="3 4">Z12</strain>
    </source>
</reference>